<dbReference type="Proteomes" id="UP000326202">
    <property type="component" value="Chromosome"/>
</dbReference>
<accession>A0A5J6MV20</accession>
<feature type="domain" description="FAS1-like dehydratase" evidence="1">
    <location>
        <begin position="42"/>
        <end position="120"/>
    </location>
</feature>
<evidence type="ECO:0000313" key="2">
    <source>
        <dbReference type="EMBL" id="QEX19970.1"/>
    </source>
</evidence>
<protein>
    <recommendedName>
        <fullName evidence="1">FAS1-like dehydratase domain-containing protein</fullName>
    </recommendedName>
</protein>
<dbReference type="OrthoDB" id="8114072at2"/>
<dbReference type="InterPro" id="IPR039569">
    <property type="entry name" value="FAS1-like_DH_region"/>
</dbReference>
<dbReference type="CDD" id="cd03441">
    <property type="entry name" value="R_hydratase_like"/>
    <property type="match status" value="1"/>
</dbReference>
<sequence>MIEGLVTYEHLVPGATIGSLSLDIMAADIEDYRSITEEAGPGLPLSPGLAVALMMRAYMRLMPKRPPGSIHASQKLQLGVPLTAGDRVTVELRCAAKERRKARGWVRFETEIRNQTSALVLAGEHWVVWG</sequence>
<name>A0A5J6MV20_9PROT</name>
<proteinExistence type="predicted"/>
<dbReference type="AlphaFoldDB" id="A0A5J6MV20"/>
<dbReference type="InterPro" id="IPR029069">
    <property type="entry name" value="HotDog_dom_sf"/>
</dbReference>
<reference evidence="2 3" key="1">
    <citation type="submission" date="2019-08" db="EMBL/GenBank/DDBJ databases">
        <title>Hyperibacter terrae gen. nov., sp. nov. and Hyperibacter viscosus sp. nov., two new members in the family Rhodospirillaceae isolated from the rhizosphere of Hypericum perforatum.</title>
        <authorList>
            <person name="Noviana Z."/>
        </authorList>
    </citation>
    <scope>NUCLEOTIDE SEQUENCE [LARGE SCALE GENOMIC DNA]</scope>
    <source>
        <strain evidence="2 3">R5913</strain>
    </source>
</reference>
<dbReference type="KEGG" id="htq:FRZ44_52850"/>
<evidence type="ECO:0000259" key="1">
    <source>
        <dbReference type="Pfam" id="PF13452"/>
    </source>
</evidence>
<organism evidence="2 3">
    <name type="scientific">Hypericibacter terrae</name>
    <dbReference type="NCBI Taxonomy" id="2602015"/>
    <lineage>
        <taxon>Bacteria</taxon>
        <taxon>Pseudomonadati</taxon>
        <taxon>Pseudomonadota</taxon>
        <taxon>Alphaproteobacteria</taxon>
        <taxon>Rhodospirillales</taxon>
        <taxon>Dongiaceae</taxon>
        <taxon>Hypericibacter</taxon>
    </lineage>
</organism>
<dbReference type="Gene3D" id="3.10.129.10">
    <property type="entry name" value="Hotdog Thioesterase"/>
    <property type="match status" value="1"/>
</dbReference>
<dbReference type="EMBL" id="CP042906">
    <property type="protein sequence ID" value="QEX19970.1"/>
    <property type="molecule type" value="Genomic_DNA"/>
</dbReference>
<gene>
    <name evidence="2" type="ORF">FRZ44_52850</name>
</gene>
<dbReference type="RefSeq" id="WP_151179982.1">
    <property type="nucleotide sequence ID" value="NZ_CP042906.1"/>
</dbReference>
<dbReference type="Pfam" id="PF13452">
    <property type="entry name" value="FAS1_DH_region"/>
    <property type="match status" value="1"/>
</dbReference>
<evidence type="ECO:0000313" key="3">
    <source>
        <dbReference type="Proteomes" id="UP000326202"/>
    </source>
</evidence>
<dbReference type="SUPFAM" id="SSF54637">
    <property type="entry name" value="Thioesterase/thiol ester dehydrase-isomerase"/>
    <property type="match status" value="1"/>
</dbReference>
<keyword evidence="3" id="KW-1185">Reference proteome</keyword>